<accession>A0AAE4G5H6</accession>
<organism evidence="1">
    <name type="scientific">Herbaspirillum huttiense subsp. nephrolepidis</name>
    <dbReference type="NCBI Taxonomy" id="3075126"/>
    <lineage>
        <taxon>Bacteria</taxon>
        <taxon>Pseudomonadati</taxon>
        <taxon>Pseudomonadota</taxon>
        <taxon>Betaproteobacteria</taxon>
        <taxon>Burkholderiales</taxon>
        <taxon>Oxalobacteraceae</taxon>
        <taxon>Herbaspirillum</taxon>
    </lineage>
</organism>
<reference evidence="1" key="1">
    <citation type="submission" date="2023-02" db="EMBL/GenBank/DDBJ databases">
        <title>Description of Herbaspirillum huttiense subsp. nephrolepsisexaltata and Herbaspirillum huttiense subsp. lycopersicon.</title>
        <authorList>
            <person name="Poudel M."/>
            <person name="Sharma A."/>
            <person name="Goss E."/>
            <person name="Tapia J.H."/>
            <person name="Harmon C.M."/>
            <person name="Jones J.B."/>
        </authorList>
    </citation>
    <scope>NUCLEOTIDE SEQUENCE</scope>
    <source>
        <strain evidence="1">NC40101</strain>
    </source>
</reference>
<dbReference type="EMBL" id="JAVRAA010000001">
    <property type="protein sequence ID" value="MDT0335397.1"/>
    <property type="molecule type" value="Genomic_DNA"/>
</dbReference>
<protein>
    <submittedName>
        <fullName evidence="1">Uncharacterized protein</fullName>
    </submittedName>
</protein>
<dbReference type="AlphaFoldDB" id="A0AAE4G5H6"/>
<sequence>MGGSIFISDSAQIPLSTRQFDYVVERARAQLNPSEMDVIEKVYLPLDGHGMMCISAESLNAQEFSTFSNAVLNAKTAAQAEESFSRFEGVWKEVLEMLQRDTRFSV</sequence>
<dbReference type="RefSeq" id="WP_310838069.1">
    <property type="nucleotide sequence ID" value="NZ_JAVLSM010000011.1"/>
</dbReference>
<gene>
    <name evidence="1" type="ORF">RJN63_01045</name>
</gene>
<dbReference type="CDD" id="cd20690">
    <property type="entry name" value="CdiI_BpE479-like"/>
    <property type="match status" value="1"/>
</dbReference>
<name>A0AAE4G5H6_9BURK</name>
<proteinExistence type="predicted"/>
<evidence type="ECO:0000313" key="1">
    <source>
        <dbReference type="EMBL" id="MDT0335397.1"/>
    </source>
</evidence>
<comment type="caution">
    <text evidence="1">The sequence shown here is derived from an EMBL/GenBank/DDBJ whole genome shotgun (WGS) entry which is preliminary data.</text>
</comment>